<sequence>METFVLVFTALLVLAVYVTYKEMKTFDRTSLPTFDSEWSKTESPIQRRLLKALRNNGYSPLTEVTVGKRKLRIDIAFPFQKLAIETDGKANHTSPKDKARDRRKDKYLQEHGWRVLRFTGTRIHRDMKGILRRIESELQKES</sequence>
<protein>
    <recommendedName>
        <fullName evidence="1">Restriction endonuclease type II-like domain-containing protein</fullName>
    </recommendedName>
</protein>
<dbReference type="SUPFAM" id="SSF52980">
    <property type="entry name" value="Restriction endonuclease-like"/>
    <property type="match status" value="1"/>
</dbReference>
<dbReference type="Pfam" id="PF18741">
    <property type="entry name" value="MTES_1575"/>
    <property type="match status" value="1"/>
</dbReference>
<evidence type="ECO:0000313" key="2">
    <source>
        <dbReference type="EMBL" id="RKL69146.1"/>
    </source>
</evidence>
<comment type="caution">
    <text evidence="2">The sequence shown here is derived from an EMBL/GenBank/DDBJ whole genome shotgun (WGS) entry which is preliminary data.</text>
</comment>
<dbReference type="Gene3D" id="3.40.960.10">
    <property type="entry name" value="VSR Endonuclease"/>
    <property type="match status" value="1"/>
</dbReference>
<evidence type="ECO:0000259" key="1">
    <source>
        <dbReference type="Pfam" id="PF18741"/>
    </source>
</evidence>
<gene>
    <name evidence="2" type="ORF">CR203_03700</name>
</gene>
<organism evidence="2 3">
    <name type="scientific">Salipaludibacillus neizhouensis</name>
    <dbReference type="NCBI Taxonomy" id="885475"/>
    <lineage>
        <taxon>Bacteria</taxon>
        <taxon>Bacillati</taxon>
        <taxon>Bacillota</taxon>
        <taxon>Bacilli</taxon>
        <taxon>Bacillales</taxon>
        <taxon>Bacillaceae</taxon>
    </lineage>
</organism>
<dbReference type="AlphaFoldDB" id="A0A3A9KXI3"/>
<dbReference type="EMBL" id="PDOE01000001">
    <property type="protein sequence ID" value="RKL69146.1"/>
    <property type="molecule type" value="Genomic_DNA"/>
</dbReference>
<dbReference type="RefSeq" id="WP_110936215.1">
    <property type="nucleotide sequence ID" value="NZ_KZ614146.1"/>
</dbReference>
<evidence type="ECO:0000313" key="3">
    <source>
        <dbReference type="Proteomes" id="UP000281498"/>
    </source>
</evidence>
<keyword evidence="3" id="KW-1185">Reference proteome</keyword>
<dbReference type="OrthoDB" id="9757917at2"/>
<feature type="domain" description="Restriction endonuclease type II-like" evidence="1">
    <location>
        <begin position="47"/>
        <end position="138"/>
    </location>
</feature>
<reference evidence="2 3" key="1">
    <citation type="submission" date="2017-10" db="EMBL/GenBank/DDBJ databases">
        <title>Bacillus sp. nov., a halophilic bacterium isolated from a Keqin Lake.</title>
        <authorList>
            <person name="Wang H."/>
        </authorList>
    </citation>
    <scope>NUCLEOTIDE SEQUENCE [LARGE SCALE GENOMIC DNA]</scope>
    <source>
        <strain evidence="2 3">KCTC 13187</strain>
    </source>
</reference>
<accession>A0A3A9KXI3</accession>
<dbReference type="Proteomes" id="UP000281498">
    <property type="component" value="Unassembled WGS sequence"/>
</dbReference>
<dbReference type="InterPro" id="IPR049468">
    <property type="entry name" value="Restrct_endonuc-II-like_dom"/>
</dbReference>
<proteinExistence type="predicted"/>
<dbReference type="InterPro" id="IPR011335">
    <property type="entry name" value="Restrct_endonuc-II-like"/>
</dbReference>
<name>A0A3A9KXI3_9BACI</name>